<feature type="domain" description="RNA polymerase sigma-70 region 2" evidence="5">
    <location>
        <begin position="21"/>
        <end position="88"/>
    </location>
</feature>
<organism evidence="6 7">
    <name type="scientific">Nocardia terrae</name>
    <dbReference type="NCBI Taxonomy" id="2675851"/>
    <lineage>
        <taxon>Bacteria</taxon>
        <taxon>Bacillati</taxon>
        <taxon>Actinomycetota</taxon>
        <taxon>Actinomycetes</taxon>
        <taxon>Mycobacteriales</taxon>
        <taxon>Nocardiaceae</taxon>
        <taxon>Nocardia</taxon>
    </lineage>
</organism>
<name>A0A7K1V8R9_9NOCA</name>
<proteinExistence type="predicted"/>
<evidence type="ECO:0000313" key="7">
    <source>
        <dbReference type="Proteomes" id="UP000466794"/>
    </source>
</evidence>
<dbReference type="Gene3D" id="1.20.120.1810">
    <property type="match status" value="1"/>
</dbReference>
<dbReference type="SUPFAM" id="SSF88946">
    <property type="entry name" value="Sigma2 domain of RNA polymerase sigma factors"/>
    <property type="match status" value="1"/>
</dbReference>
<dbReference type="AlphaFoldDB" id="A0A7K1V8R9"/>
<dbReference type="GO" id="GO:0003677">
    <property type="term" value="F:DNA binding"/>
    <property type="evidence" value="ECO:0007669"/>
    <property type="project" value="UniProtKB-KW"/>
</dbReference>
<dbReference type="InterPro" id="IPR007627">
    <property type="entry name" value="RNA_pol_sigma70_r2"/>
</dbReference>
<keyword evidence="3" id="KW-0238">DNA-binding</keyword>
<evidence type="ECO:0000256" key="1">
    <source>
        <dbReference type="ARBA" id="ARBA00023015"/>
    </source>
</evidence>
<dbReference type="InterPro" id="IPR013325">
    <property type="entry name" value="RNA_pol_sigma_r2"/>
</dbReference>
<dbReference type="EMBL" id="WRPP01000011">
    <property type="protein sequence ID" value="MVU83040.1"/>
    <property type="molecule type" value="Genomic_DNA"/>
</dbReference>
<dbReference type="InterPro" id="IPR013324">
    <property type="entry name" value="RNA_pol_sigma_r3/r4-like"/>
</dbReference>
<evidence type="ECO:0000259" key="5">
    <source>
        <dbReference type="Pfam" id="PF04542"/>
    </source>
</evidence>
<keyword evidence="2" id="KW-0731">Sigma factor</keyword>
<dbReference type="Pfam" id="PF04542">
    <property type="entry name" value="Sigma70_r2"/>
    <property type="match status" value="1"/>
</dbReference>
<dbReference type="InterPro" id="IPR036388">
    <property type="entry name" value="WH-like_DNA-bd_sf"/>
</dbReference>
<evidence type="ECO:0000256" key="4">
    <source>
        <dbReference type="ARBA" id="ARBA00023163"/>
    </source>
</evidence>
<evidence type="ECO:0000256" key="3">
    <source>
        <dbReference type="ARBA" id="ARBA00023125"/>
    </source>
</evidence>
<evidence type="ECO:0000256" key="2">
    <source>
        <dbReference type="ARBA" id="ARBA00023082"/>
    </source>
</evidence>
<keyword evidence="7" id="KW-1185">Reference proteome</keyword>
<dbReference type="Proteomes" id="UP000466794">
    <property type="component" value="Unassembled WGS sequence"/>
</dbReference>
<dbReference type="SUPFAM" id="SSF88659">
    <property type="entry name" value="Sigma3 and sigma4 domains of RNA polymerase sigma factors"/>
    <property type="match status" value="1"/>
</dbReference>
<keyword evidence="4" id="KW-0804">Transcription</keyword>
<dbReference type="RefSeq" id="WP_157392616.1">
    <property type="nucleotide sequence ID" value="NZ_WRPP01000011.1"/>
</dbReference>
<dbReference type="GO" id="GO:0016987">
    <property type="term" value="F:sigma factor activity"/>
    <property type="evidence" value="ECO:0007669"/>
    <property type="project" value="UniProtKB-KW"/>
</dbReference>
<sequence length="153" mass="17232">MTQPTDTRPPTREGGVAREDLLHRYAPLAQQLARRFCGRGETYDDLYRVASLGLVFAIERYDPTRDGPFLDVAVPAMVGEIGRYLRTHGLCGRNPQRVSEIQRRLDPTIDSLRERLSRMPTGYEIAAALGVDIAEVVQAMVGRREPPRDRSQP</sequence>
<dbReference type="Gene3D" id="1.10.10.10">
    <property type="entry name" value="Winged helix-like DNA-binding domain superfamily/Winged helix DNA-binding domain"/>
    <property type="match status" value="1"/>
</dbReference>
<gene>
    <name evidence="6" type="ORF">GPX89_38110</name>
</gene>
<dbReference type="PANTHER" id="PTHR30385:SF4">
    <property type="entry name" value="RNA POLYMERASE SIGMA-E FACTOR"/>
    <property type="match status" value="1"/>
</dbReference>
<reference evidence="6 7" key="1">
    <citation type="submission" date="2019-12" db="EMBL/GenBank/DDBJ databases">
        <title>Nocardia sp. nov. ET3-3 isolated from soil.</title>
        <authorList>
            <person name="Kanchanasin P."/>
            <person name="Tanasupawat S."/>
            <person name="Yuki M."/>
            <person name="Kudo T."/>
        </authorList>
    </citation>
    <scope>NUCLEOTIDE SEQUENCE [LARGE SCALE GENOMIC DNA]</scope>
    <source>
        <strain evidence="6 7">ET3-3</strain>
    </source>
</reference>
<keyword evidence="1" id="KW-0805">Transcription regulation</keyword>
<dbReference type="PANTHER" id="PTHR30385">
    <property type="entry name" value="SIGMA FACTOR F FLAGELLAR"/>
    <property type="match status" value="1"/>
</dbReference>
<dbReference type="GO" id="GO:0006352">
    <property type="term" value="P:DNA-templated transcription initiation"/>
    <property type="evidence" value="ECO:0007669"/>
    <property type="project" value="InterPro"/>
</dbReference>
<evidence type="ECO:0000313" key="6">
    <source>
        <dbReference type="EMBL" id="MVU83040.1"/>
    </source>
</evidence>
<comment type="caution">
    <text evidence="6">The sequence shown here is derived from an EMBL/GenBank/DDBJ whole genome shotgun (WGS) entry which is preliminary data.</text>
</comment>
<protein>
    <recommendedName>
        <fullName evidence="5">RNA polymerase sigma-70 region 2 domain-containing protein</fullName>
    </recommendedName>
</protein>
<accession>A0A7K1V8R9</accession>